<dbReference type="HOGENOM" id="CLU_3124980_0_0_1"/>
<dbReference type="EMBL" id="KN847982">
    <property type="protein sequence ID" value="KIR46806.1"/>
    <property type="molecule type" value="Genomic_DNA"/>
</dbReference>
<proteinExistence type="predicted"/>
<name>A0A0D0VH74_CRYGA</name>
<sequence>MPIVGVMLQQAVSTLRRSSEKLLDGFSLVDINHHQTPDLPLIVEETMGGP</sequence>
<dbReference type="AlphaFoldDB" id="A0A0D0VH74"/>
<gene>
    <name evidence="1" type="ORF">I312_03697</name>
</gene>
<protein>
    <submittedName>
        <fullName evidence="1">Uncharacterized protein</fullName>
    </submittedName>
</protein>
<accession>A0A0D0VH74</accession>
<evidence type="ECO:0000313" key="1">
    <source>
        <dbReference type="EMBL" id="KIR46806.1"/>
    </source>
</evidence>
<reference evidence="1" key="1">
    <citation type="submission" date="2015-01" db="EMBL/GenBank/DDBJ databases">
        <title>The Genome Sequence of Cryptococcus gattii CA1280.</title>
        <authorList>
            <consortium name="The Broad Institute Genomics Platform"/>
            <person name="Cuomo C."/>
            <person name="Litvintseva A."/>
            <person name="Chen Y."/>
            <person name="Heitman J."/>
            <person name="Sun S."/>
            <person name="Springer D."/>
            <person name="Dromer F."/>
            <person name="Young S."/>
            <person name="Zeng Q."/>
            <person name="Gargeya S."/>
            <person name="Abouelleil A."/>
            <person name="Alvarado L."/>
            <person name="Chapman S.B."/>
            <person name="Gainer-Dewar J."/>
            <person name="Goldberg J."/>
            <person name="Griggs A."/>
            <person name="Gujja S."/>
            <person name="Hansen M."/>
            <person name="Howarth C."/>
            <person name="Imamovic A."/>
            <person name="Larimer J."/>
            <person name="Murphy C."/>
            <person name="Naylor J."/>
            <person name="Pearson M."/>
            <person name="Priest M."/>
            <person name="Roberts A."/>
            <person name="Saif S."/>
            <person name="Shea T."/>
            <person name="Sykes S."/>
            <person name="Wortman J."/>
            <person name="Nusbaum C."/>
            <person name="Birren B."/>
        </authorList>
    </citation>
    <scope>NUCLEOTIDE SEQUENCE [LARGE SCALE GENOMIC DNA]</scope>
    <source>
        <strain evidence="1">CA1280</strain>
    </source>
</reference>
<organism evidence="1">
    <name type="scientific">Cryptococcus bacillisporus CA1280</name>
    <dbReference type="NCBI Taxonomy" id="1296109"/>
    <lineage>
        <taxon>Eukaryota</taxon>
        <taxon>Fungi</taxon>
        <taxon>Dikarya</taxon>
        <taxon>Basidiomycota</taxon>
        <taxon>Agaricomycotina</taxon>
        <taxon>Tremellomycetes</taxon>
        <taxon>Tremellales</taxon>
        <taxon>Cryptococcaceae</taxon>
        <taxon>Cryptococcus</taxon>
        <taxon>Cryptococcus gattii species complex</taxon>
    </lineage>
</organism>